<feature type="domain" description="Double zinc ribbon" evidence="3">
    <location>
        <begin position="5"/>
        <end position="59"/>
    </location>
</feature>
<accession>A0A238Y1K8</accession>
<dbReference type="PANTHER" id="PTHR47505:SF1">
    <property type="entry name" value="DNA UTILIZATION PROTEIN YHGH"/>
    <property type="match status" value="1"/>
</dbReference>
<dbReference type="Gene3D" id="3.40.50.2020">
    <property type="match status" value="1"/>
</dbReference>
<protein>
    <submittedName>
        <fullName evidence="4">ComF family protein</fullName>
    </submittedName>
</protein>
<dbReference type="SUPFAM" id="SSF53271">
    <property type="entry name" value="PRTase-like"/>
    <property type="match status" value="1"/>
</dbReference>
<evidence type="ECO:0000259" key="3">
    <source>
        <dbReference type="Pfam" id="PF18912"/>
    </source>
</evidence>
<dbReference type="InterPro" id="IPR029057">
    <property type="entry name" value="PRTase-like"/>
</dbReference>
<dbReference type="EMBL" id="FZOA01000001">
    <property type="protein sequence ID" value="SNR65186.1"/>
    <property type="molecule type" value="Genomic_DNA"/>
</dbReference>
<dbReference type="Pfam" id="PF00156">
    <property type="entry name" value="Pribosyltran"/>
    <property type="match status" value="1"/>
</dbReference>
<feature type="domain" description="Phosphoribosyltransferase" evidence="2">
    <location>
        <begin position="133"/>
        <end position="223"/>
    </location>
</feature>
<organism evidence="4 5">
    <name type="scientific">Methylobacillus rhizosphaerae</name>
    <dbReference type="NCBI Taxonomy" id="551994"/>
    <lineage>
        <taxon>Bacteria</taxon>
        <taxon>Pseudomonadati</taxon>
        <taxon>Pseudomonadota</taxon>
        <taxon>Betaproteobacteria</taxon>
        <taxon>Nitrosomonadales</taxon>
        <taxon>Methylophilaceae</taxon>
        <taxon>Methylobacillus</taxon>
    </lineage>
</organism>
<proteinExistence type="inferred from homology"/>
<gene>
    <name evidence="4" type="ORF">SAMN05192560_0379</name>
</gene>
<comment type="similarity">
    <text evidence="1">Belongs to the ComF/GntX family.</text>
</comment>
<evidence type="ECO:0000313" key="4">
    <source>
        <dbReference type="EMBL" id="SNR65186.1"/>
    </source>
</evidence>
<keyword evidence="5" id="KW-1185">Reference proteome</keyword>
<dbReference type="InterPro" id="IPR044005">
    <property type="entry name" value="DZR_2"/>
</dbReference>
<evidence type="ECO:0000256" key="1">
    <source>
        <dbReference type="ARBA" id="ARBA00008007"/>
    </source>
</evidence>
<dbReference type="Proteomes" id="UP000198305">
    <property type="component" value="Unassembled WGS sequence"/>
</dbReference>
<dbReference type="CDD" id="cd06223">
    <property type="entry name" value="PRTases_typeI"/>
    <property type="match status" value="1"/>
</dbReference>
<dbReference type="AlphaFoldDB" id="A0A238Y1K8"/>
<name>A0A238Y1K8_9PROT</name>
<sequence>MLTSILDLAFPQPCLLCAGPDSGRPGICQPCLQDLPWHLHDTCPQCALPSQHNLLCGQCISLAPAFDATFSLFRYQFPLSGLLQQFKYRQLLSLAHTMGNLLVEHVPHIPVADCIIPMPLHQERLQERGFNQSMEIAKVVSARLHIPVDFRTCKRIRPTPPQASLPYKQRLRNMQGAFECLTTLQDMNVILIDDVMTTGASLNALAKTVKAAGAKHVECWVIARTFSP</sequence>
<evidence type="ECO:0000259" key="2">
    <source>
        <dbReference type="Pfam" id="PF00156"/>
    </source>
</evidence>
<dbReference type="InterPro" id="IPR051910">
    <property type="entry name" value="ComF/GntX_DNA_util-trans"/>
</dbReference>
<evidence type="ECO:0000313" key="5">
    <source>
        <dbReference type="Proteomes" id="UP000198305"/>
    </source>
</evidence>
<dbReference type="RefSeq" id="WP_179212030.1">
    <property type="nucleotide sequence ID" value="NZ_FZOA01000001.1"/>
</dbReference>
<dbReference type="PANTHER" id="PTHR47505">
    <property type="entry name" value="DNA UTILIZATION PROTEIN YHGH"/>
    <property type="match status" value="1"/>
</dbReference>
<dbReference type="InterPro" id="IPR000836">
    <property type="entry name" value="PRTase_dom"/>
</dbReference>
<reference evidence="5" key="1">
    <citation type="submission" date="2017-06" db="EMBL/GenBank/DDBJ databases">
        <authorList>
            <person name="Varghese N."/>
            <person name="Submissions S."/>
        </authorList>
    </citation>
    <scope>NUCLEOTIDE SEQUENCE [LARGE SCALE GENOMIC DNA]</scope>
    <source>
        <strain evidence="5">Ca-68</strain>
    </source>
</reference>
<dbReference type="Pfam" id="PF18912">
    <property type="entry name" value="DZR_2"/>
    <property type="match status" value="1"/>
</dbReference>